<keyword evidence="2" id="KW-0479">Metal-binding</keyword>
<dbReference type="KEGG" id="ruv:EC9_20840"/>
<name>A0A517LZ46_9BACT</name>
<dbReference type="GO" id="GO:0004065">
    <property type="term" value="F:arylsulfatase activity"/>
    <property type="evidence" value="ECO:0007669"/>
    <property type="project" value="UniProtKB-EC"/>
</dbReference>
<dbReference type="FunFam" id="3.40.720.10:FF:000070">
    <property type="entry name" value="Arylsulfatase A"/>
    <property type="match status" value="1"/>
</dbReference>
<sequence length="547" mass="61175">MFVLDDGVVYDRRATSLCGCSCGCIWSVVVFSLTPHARSYLHFILCRTLRPMIRALLTIVAALTLAQGLFAAVPLADSKPNIILVMTDDQGYGPVGRHGHPWIQTPNLDALYDQSTRFTRMLVAPTCAPTRSALMTGRHPMRNGVTHTILERERMTLDATTLPQVLGKAGYRSGIFGKWHLGDEDEYQPQNRGFDEAFIHGAGGIGQAYDCSCADAPGNKYFDPVLRHNGKFVQTEGYCTDLFFDAALGWIKKQHDQKQPFFAYIVTNAPHSPFIAPAKNAKRFTDLGFTDDQAGFYGMIENIDENVGKLLAKMEQWNLEEDTLLIFMSDNGMTGGGSGRGNQPMGTLADGTLMRPYNAGMKGLKGSVEEGGCRVPFFVRWDGHVAAGQDVDRIAAHLDLFPTLVALAGGTLPQGQVEGRSLLPLIENPQADWEDRYLFTHKGRWKTGEEPNESQWKNFSVRNQRFRWVEGKALYDMQADPGQKTNVIDQHPEVVQAMRDAYDAWWQKTRPMMVNETAPMSKTRPFHEAFERQKQGTGIPKWESPRF</sequence>
<keyword evidence="5" id="KW-1133">Transmembrane helix</keyword>
<dbReference type="InterPro" id="IPR050738">
    <property type="entry name" value="Sulfatase"/>
</dbReference>
<gene>
    <name evidence="7" type="primary">atsA_9</name>
    <name evidence="7" type="ORF">EC9_20840</name>
</gene>
<dbReference type="Gene3D" id="3.40.720.10">
    <property type="entry name" value="Alkaline Phosphatase, subunit A"/>
    <property type="match status" value="2"/>
</dbReference>
<evidence type="ECO:0000313" key="8">
    <source>
        <dbReference type="Proteomes" id="UP000319557"/>
    </source>
</evidence>
<dbReference type="Proteomes" id="UP000319557">
    <property type="component" value="Chromosome"/>
</dbReference>
<dbReference type="SUPFAM" id="SSF53649">
    <property type="entry name" value="Alkaline phosphatase-like"/>
    <property type="match status" value="1"/>
</dbReference>
<feature type="transmembrane region" description="Helical" evidence="5">
    <location>
        <begin position="55"/>
        <end position="76"/>
    </location>
</feature>
<organism evidence="7 8">
    <name type="scientific">Rosistilla ulvae</name>
    <dbReference type="NCBI Taxonomy" id="1930277"/>
    <lineage>
        <taxon>Bacteria</taxon>
        <taxon>Pseudomonadati</taxon>
        <taxon>Planctomycetota</taxon>
        <taxon>Planctomycetia</taxon>
        <taxon>Pirellulales</taxon>
        <taxon>Pirellulaceae</taxon>
        <taxon>Rosistilla</taxon>
    </lineage>
</organism>
<dbReference type="InterPro" id="IPR000917">
    <property type="entry name" value="Sulfatase_N"/>
</dbReference>
<dbReference type="AlphaFoldDB" id="A0A517LZ46"/>
<comment type="similarity">
    <text evidence="1">Belongs to the sulfatase family.</text>
</comment>
<evidence type="ECO:0000256" key="5">
    <source>
        <dbReference type="SAM" id="Phobius"/>
    </source>
</evidence>
<evidence type="ECO:0000313" key="7">
    <source>
        <dbReference type="EMBL" id="QDS87901.1"/>
    </source>
</evidence>
<keyword evidence="5" id="KW-0472">Membrane</keyword>
<proteinExistence type="inferred from homology"/>
<evidence type="ECO:0000256" key="2">
    <source>
        <dbReference type="ARBA" id="ARBA00022723"/>
    </source>
</evidence>
<feature type="domain" description="Sulfatase N-terminal" evidence="6">
    <location>
        <begin position="80"/>
        <end position="409"/>
    </location>
</feature>
<dbReference type="GO" id="GO:0046872">
    <property type="term" value="F:metal ion binding"/>
    <property type="evidence" value="ECO:0007669"/>
    <property type="project" value="UniProtKB-KW"/>
</dbReference>
<keyword evidence="4" id="KW-0106">Calcium</keyword>
<dbReference type="EMBL" id="CP036261">
    <property type="protein sequence ID" value="QDS87901.1"/>
    <property type="molecule type" value="Genomic_DNA"/>
</dbReference>
<protein>
    <submittedName>
        <fullName evidence="7">Arylsulfatase</fullName>
        <ecNumber evidence="7">3.1.6.1</ecNumber>
    </submittedName>
</protein>
<dbReference type="PANTHER" id="PTHR42693">
    <property type="entry name" value="ARYLSULFATASE FAMILY MEMBER"/>
    <property type="match status" value="1"/>
</dbReference>
<reference evidence="7 8" key="1">
    <citation type="submission" date="2019-02" db="EMBL/GenBank/DDBJ databases">
        <title>Deep-cultivation of Planctomycetes and their phenomic and genomic characterization uncovers novel biology.</title>
        <authorList>
            <person name="Wiegand S."/>
            <person name="Jogler M."/>
            <person name="Boedeker C."/>
            <person name="Pinto D."/>
            <person name="Vollmers J."/>
            <person name="Rivas-Marin E."/>
            <person name="Kohn T."/>
            <person name="Peeters S.H."/>
            <person name="Heuer A."/>
            <person name="Rast P."/>
            <person name="Oberbeckmann S."/>
            <person name="Bunk B."/>
            <person name="Jeske O."/>
            <person name="Meyerdierks A."/>
            <person name="Storesund J.E."/>
            <person name="Kallscheuer N."/>
            <person name="Luecker S."/>
            <person name="Lage O.M."/>
            <person name="Pohl T."/>
            <person name="Merkel B.J."/>
            <person name="Hornburger P."/>
            <person name="Mueller R.-W."/>
            <person name="Bruemmer F."/>
            <person name="Labrenz M."/>
            <person name="Spormann A.M."/>
            <person name="Op den Camp H."/>
            <person name="Overmann J."/>
            <person name="Amann R."/>
            <person name="Jetten M.S.M."/>
            <person name="Mascher T."/>
            <person name="Medema M.H."/>
            <person name="Devos D.P."/>
            <person name="Kaster A.-K."/>
            <person name="Ovreas L."/>
            <person name="Rohde M."/>
            <person name="Galperin M.Y."/>
            <person name="Jogler C."/>
        </authorList>
    </citation>
    <scope>NUCLEOTIDE SEQUENCE [LARGE SCALE GENOMIC DNA]</scope>
    <source>
        <strain evidence="7 8">EC9</strain>
    </source>
</reference>
<dbReference type="InterPro" id="IPR017850">
    <property type="entry name" value="Alkaline_phosphatase_core_sf"/>
</dbReference>
<feature type="transmembrane region" description="Helical" evidence="5">
    <location>
        <begin position="14"/>
        <end position="34"/>
    </location>
</feature>
<dbReference type="InterPro" id="IPR024607">
    <property type="entry name" value="Sulfatase_CS"/>
</dbReference>
<keyword evidence="8" id="KW-1185">Reference proteome</keyword>
<keyword evidence="3 7" id="KW-0378">Hydrolase</keyword>
<accession>A0A517LZ46</accession>
<dbReference type="CDD" id="cd16146">
    <property type="entry name" value="ARS_like"/>
    <property type="match status" value="1"/>
</dbReference>
<evidence type="ECO:0000256" key="4">
    <source>
        <dbReference type="ARBA" id="ARBA00022837"/>
    </source>
</evidence>
<dbReference type="Pfam" id="PF00884">
    <property type="entry name" value="Sulfatase"/>
    <property type="match status" value="1"/>
</dbReference>
<dbReference type="PROSITE" id="PS00523">
    <property type="entry name" value="SULFATASE_1"/>
    <property type="match status" value="1"/>
</dbReference>
<dbReference type="PANTHER" id="PTHR42693:SF53">
    <property type="entry name" value="ENDO-4-O-SULFATASE"/>
    <property type="match status" value="1"/>
</dbReference>
<evidence type="ECO:0000256" key="1">
    <source>
        <dbReference type="ARBA" id="ARBA00008779"/>
    </source>
</evidence>
<evidence type="ECO:0000256" key="3">
    <source>
        <dbReference type="ARBA" id="ARBA00022801"/>
    </source>
</evidence>
<evidence type="ECO:0000259" key="6">
    <source>
        <dbReference type="Pfam" id="PF00884"/>
    </source>
</evidence>
<dbReference type="EC" id="3.1.6.1" evidence="7"/>
<keyword evidence="5" id="KW-0812">Transmembrane</keyword>